<dbReference type="AlphaFoldDB" id="A0A2G5D8C3"/>
<reference evidence="2 3" key="1">
    <citation type="submission" date="2017-09" db="EMBL/GenBank/DDBJ databases">
        <title>WGS assembly of Aquilegia coerulea Goldsmith.</title>
        <authorList>
            <person name="Hodges S."/>
            <person name="Kramer E."/>
            <person name="Nordborg M."/>
            <person name="Tomkins J."/>
            <person name="Borevitz J."/>
            <person name="Derieg N."/>
            <person name="Yan J."/>
            <person name="Mihaltcheva S."/>
            <person name="Hayes R.D."/>
            <person name="Rokhsar D."/>
        </authorList>
    </citation>
    <scope>NUCLEOTIDE SEQUENCE [LARGE SCALE GENOMIC DNA]</scope>
    <source>
        <strain evidence="3">cv. Goldsmith</strain>
    </source>
</reference>
<dbReference type="Pfam" id="PF00407">
    <property type="entry name" value="Bet_v_1"/>
    <property type="match status" value="1"/>
</dbReference>
<name>A0A2G5D8C3_AQUCA</name>
<dbReference type="Gene3D" id="3.30.530.20">
    <property type="match status" value="1"/>
</dbReference>
<sequence>MFSLYSGINRLLLTVGFPSASYGPSISFVAHPPSHTIGNTVILTLKLVSIEQNMATGKLEMEKEAKCNPQKFYGMIKYTLHHLHTIFPESYKSIDILEGDGESVGSVRLWKYVLPGTSEVLTAKEKTEVIDDENMLIVWNIYEGDHTNHYNGFVLLKMQVVPNGEGSLVKWTFEYEKRNEGGPDPQQFMNMFVMFGDKLDAHLAAEA</sequence>
<gene>
    <name evidence="2" type="ORF">AQUCO_02600311v1</name>
</gene>
<proteinExistence type="predicted"/>
<dbReference type="PANTHER" id="PTHR31907">
    <property type="entry name" value="MLP-LIKE PROTEIN 423"/>
    <property type="match status" value="1"/>
</dbReference>
<dbReference type="InParanoid" id="A0A2G5D8C3"/>
<dbReference type="CDD" id="cd07816">
    <property type="entry name" value="Bet_v1-like"/>
    <property type="match status" value="1"/>
</dbReference>
<dbReference type="EMBL" id="KZ305043">
    <property type="protein sequence ID" value="PIA39758.1"/>
    <property type="molecule type" value="Genomic_DNA"/>
</dbReference>
<dbReference type="SMART" id="SM01037">
    <property type="entry name" value="Bet_v_1"/>
    <property type="match status" value="1"/>
</dbReference>
<accession>A0A2G5D8C3</accession>
<dbReference type="Proteomes" id="UP000230069">
    <property type="component" value="Unassembled WGS sequence"/>
</dbReference>
<dbReference type="GO" id="GO:0006952">
    <property type="term" value="P:defense response"/>
    <property type="evidence" value="ECO:0007669"/>
    <property type="project" value="InterPro"/>
</dbReference>
<keyword evidence="3" id="KW-1185">Reference proteome</keyword>
<organism evidence="2 3">
    <name type="scientific">Aquilegia coerulea</name>
    <name type="common">Rocky mountain columbine</name>
    <dbReference type="NCBI Taxonomy" id="218851"/>
    <lineage>
        <taxon>Eukaryota</taxon>
        <taxon>Viridiplantae</taxon>
        <taxon>Streptophyta</taxon>
        <taxon>Embryophyta</taxon>
        <taxon>Tracheophyta</taxon>
        <taxon>Spermatophyta</taxon>
        <taxon>Magnoliopsida</taxon>
        <taxon>Ranunculales</taxon>
        <taxon>Ranunculaceae</taxon>
        <taxon>Thalictroideae</taxon>
        <taxon>Aquilegia</taxon>
    </lineage>
</organism>
<dbReference type="InterPro" id="IPR051761">
    <property type="entry name" value="MLP-like_ligand-binding"/>
</dbReference>
<dbReference type="SUPFAM" id="SSF55961">
    <property type="entry name" value="Bet v1-like"/>
    <property type="match status" value="1"/>
</dbReference>
<dbReference type="FunCoup" id="A0A2G5D8C3">
    <property type="interactions" value="225"/>
</dbReference>
<dbReference type="OrthoDB" id="1072116at2759"/>
<evidence type="ECO:0000259" key="1">
    <source>
        <dbReference type="SMART" id="SM01037"/>
    </source>
</evidence>
<dbReference type="STRING" id="218851.A0A2G5D8C3"/>
<dbReference type="InterPro" id="IPR000916">
    <property type="entry name" value="Bet_v_I/MLP"/>
</dbReference>
<dbReference type="InterPro" id="IPR023393">
    <property type="entry name" value="START-like_dom_sf"/>
</dbReference>
<feature type="domain" description="Bet v I/Major latex protein" evidence="1">
    <location>
        <begin position="54"/>
        <end position="206"/>
    </location>
</feature>
<evidence type="ECO:0000313" key="2">
    <source>
        <dbReference type="EMBL" id="PIA39758.1"/>
    </source>
</evidence>
<protein>
    <recommendedName>
        <fullName evidence="1">Bet v I/Major latex protein domain-containing protein</fullName>
    </recommendedName>
</protein>
<evidence type="ECO:0000313" key="3">
    <source>
        <dbReference type="Proteomes" id="UP000230069"/>
    </source>
</evidence>